<name>A0A9N9G516_9GLOM</name>
<comment type="caution">
    <text evidence="2">The sequence shown here is derived from an EMBL/GenBank/DDBJ whole genome shotgun (WGS) entry which is preliminary data.</text>
</comment>
<dbReference type="EMBL" id="CAJVPS010002862">
    <property type="protein sequence ID" value="CAG8577902.1"/>
    <property type="molecule type" value="Genomic_DNA"/>
</dbReference>
<evidence type="ECO:0000259" key="1">
    <source>
        <dbReference type="PROSITE" id="PS50878"/>
    </source>
</evidence>
<dbReference type="PANTHER" id="PTHR31635">
    <property type="entry name" value="REVERSE TRANSCRIPTASE DOMAIN-CONTAINING PROTEIN-RELATED"/>
    <property type="match status" value="1"/>
</dbReference>
<dbReference type="AlphaFoldDB" id="A0A9N9G516"/>
<evidence type="ECO:0000313" key="3">
    <source>
        <dbReference type="Proteomes" id="UP000789508"/>
    </source>
</evidence>
<dbReference type="OrthoDB" id="2426083at2759"/>
<dbReference type="Proteomes" id="UP000789508">
    <property type="component" value="Unassembled WGS sequence"/>
</dbReference>
<dbReference type="Pfam" id="PF00078">
    <property type="entry name" value="RVT_1"/>
    <property type="match status" value="1"/>
</dbReference>
<dbReference type="PROSITE" id="PS50878">
    <property type="entry name" value="RT_POL"/>
    <property type="match status" value="1"/>
</dbReference>
<dbReference type="InterPro" id="IPR043502">
    <property type="entry name" value="DNA/RNA_pol_sf"/>
</dbReference>
<feature type="domain" description="Reverse transcriptase" evidence="1">
    <location>
        <begin position="1"/>
        <end position="181"/>
    </location>
</feature>
<accession>A0A9N9G516</accession>
<dbReference type="PANTHER" id="PTHR31635:SF196">
    <property type="entry name" value="REVERSE TRANSCRIPTASE DOMAIN-CONTAINING PROTEIN-RELATED"/>
    <property type="match status" value="1"/>
</dbReference>
<keyword evidence="3" id="KW-1185">Reference proteome</keyword>
<organism evidence="2 3">
    <name type="scientific">Ambispora leptoticha</name>
    <dbReference type="NCBI Taxonomy" id="144679"/>
    <lineage>
        <taxon>Eukaryota</taxon>
        <taxon>Fungi</taxon>
        <taxon>Fungi incertae sedis</taxon>
        <taxon>Mucoromycota</taxon>
        <taxon>Glomeromycotina</taxon>
        <taxon>Glomeromycetes</taxon>
        <taxon>Archaeosporales</taxon>
        <taxon>Ambisporaceae</taxon>
        <taxon>Ambispora</taxon>
    </lineage>
</organism>
<sequence length="544" mass="61576">MQATTPGINPICNEIIGTVQQAFIGKRSIINTALDIITVLRNQEDQLAQHWFLQLDQQKAHIVDSSFISEAFRVERGVRQGDPLSPLLYVLAINLLIQAINQNIKGISVNSSIFKVAAYADDLLIEVLSLYEQATNALVNKSKSTFIPFTANASKVELSDQSRFNLLVDTQSNITILGFMVNSKGEPNKALWSNTIKKIKNKIQDLSLSEKSLLQGKDSRNQNVTSFKDLHNYEQGGLSASILKDMLDARLLTILLKLFTSNSFWATTERETISTKLYNKRKISATIALLQTSCKTKGWSDSWKLYITAWGRFKEKILTNDTWPWSLEQIKISNISEKNSSYDWIKTKWLLNKKKDIFWRLTHRALSLGYMLIHIDQTNLGDCPNYPFKCSLSKVIWETTYRALINTDRDAIPRTLEDITLATNNMNTQKRKPAIWFHITAIYKIWCWYTQARWGDNIVPQEAIANIITIRIKHEIKLLQKLLNKKSFVEVVVVAGVASTSANELEGFVKIWSVGSCMGGGSETTVMKGLSSVVLEELRAVKSS</sequence>
<gene>
    <name evidence="2" type="ORF">ALEPTO_LOCUS7119</name>
</gene>
<dbReference type="InterPro" id="IPR000477">
    <property type="entry name" value="RT_dom"/>
</dbReference>
<protein>
    <submittedName>
        <fullName evidence="2">13466_t:CDS:1</fullName>
    </submittedName>
</protein>
<dbReference type="SUPFAM" id="SSF56672">
    <property type="entry name" value="DNA/RNA polymerases"/>
    <property type="match status" value="1"/>
</dbReference>
<proteinExistence type="predicted"/>
<evidence type="ECO:0000313" key="2">
    <source>
        <dbReference type="EMBL" id="CAG8577902.1"/>
    </source>
</evidence>
<reference evidence="2" key="1">
    <citation type="submission" date="2021-06" db="EMBL/GenBank/DDBJ databases">
        <authorList>
            <person name="Kallberg Y."/>
            <person name="Tangrot J."/>
            <person name="Rosling A."/>
        </authorList>
    </citation>
    <scope>NUCLEOTIDE SEQUENCE</scope>
    <source>
        <strain evidence="2">FL130A</strain>
    </source>
</reference>